<evidence type="ECO:0000256" key="3">
    <source>
        <dbReference type="ARBA" id="ARBA00022448"/>
    </source>
</evidence>
<proteinExistence type="inferred from homology"/>
<dbReference type="InterPro" id="IPR006059">
    <property type="entry name" value="SBP"/>
</dbReference>
<evidence type="ECO:0000313" key="6">
    <source>
        <dbReference type="EMBL" id="MYD89394.1"/>
    </source>
</evidence>
<dbReference type="PANTHER" id="PTHR43649">
    <property type="entry name" value="ARABINOSE-BINDING PROTEIN-RELATED"/>
    <property type="match status" value="1"/>
</dbReference>
<accession>A0A6B1DSM9</accession>
<keyword evidence="4 5" id="KW-0732">Signal</keyword>
<gene>
    <name evidence="6" type="ORF">F4Y08_03505</name>
</gene>
<dbReference type="InterPro" id="IPR050490">
    <property type="entry name" value="Bact_solute-bd_prot1"/>
</dbReference>
<organism evidence="6">
    <name type="scientific">Caldilineaceae bacterium SB0662_bin_9</name>
    <dbReference type="NCBI Taxonomy" id="2605258"/>
    <lineage>
        <taxon>Bacteria</taxon>
        <taxon>Bacillati</taxon>
        <taxon>Chloroflexota</taxon>
        <taxon>Caldilineae</taxon>
        <taxon>Caldilineales</taxon>
        <taxon>Caldilineaceae</taxon>
    </lineage>
</organism>
<dbReference type="PROSITE" id="PS51257">
    <property type="entry name" value="PROKAR_LIPOPROTEIN"/>
    <property type="match status" value="1"/>
</dbReference>
<dbReference type="AlphaFoldDB" id="A0A6B1DSM9"/>
<evidence type="ECO:0000256" key="4">
    <source>
        <dbReference type="ARBA" id="ARBA00022729"/>
    </source>
</evidence>
<dbReference type="InterPro" id="IPR006311">
    <property type="entry name" value="TAT_signal"/>
</dbReference>
<evidence type="ECO:0000256" key="5">
    <source>
        <dbReference type="SAM" id="SignalP"/>
    </source>
</evidence>
<dbReference type="Gene3D" id="3.40.190.10">
    <property type="entry name" value="Periplasmic binding protein-like II"/>
    <property type="match status" value="1"/>
</dbReference>
<dbReference type="PANTHER" id="PTHR43649:SF31">
    <property type="entry name" value="SN-GLYCEROL-3-PHOSPHATE-BINDING PERIPLASMIC PROTEIN UGPB"/>
    <property type="match status" value="1"/>
</dbReference>
<evidence type="ECO:0000256" key="1">
    <source>
        <dbReference type="ARBA" id="ARBA00004196"/>
    </source>
</evidence>
<dbReference type="Pfam" id="PF01547">
    <property type="entry name" value="SBP_bac_1"/>
    <property type="match status" value="1"/>
</dbReference>
<comment type="caution">
    <text evidence="6">The sequence shown here is derived from an EMBL/GenBank/DDBJ whole genome shotgun (WGS) entry which is preliminary data.</text>
</comment>
<reference evidence="6" key="1">
    <citation type="submission" date="2019-09" db="EMBL/GenBank/DDBJ databases">
        <title>Characterisation of the sponge microbiome using genome-centric metagenomics.</title>
        <authorList>
            <person name="Engelberts J.P."/>
            <person name="Robbins S.J."/>
            <person name="De Goeij J.M."/>
            <person name="Aranda M."/>
            <person name="Bell S.C."/>
            <person name="Webster N.S."/>
        </authorList>
    </citation>
    <scope>NUCLEOTIDE SEQUENCE</scope>
    <source>
        <strain evidence="6">SB0662_bin_9</strain>
    </source>
</reference>
<feature type="chain" id="PRO_5025355594" evidence="5">
    <location>
        <begin position="32"/>
        <end position="473"/>
    </location>
</feature>
<feature type="signal peptide" evidence="5">
    <location>
        <begin position="1"/>
        <end position="31"/>
    </location>
</feature>
<comment type="subcellular location">
    <subcellularLocation>
        <location evidence="1">Cell envelope</location>
    </subcellularLocation>
</comment>
<sequence>MNARQLSRRKFLMWSGAIGSATLLAACTPPAAEVGQPAAAEGDGTDAPAAEPVTIVAKAWPGSPFETESILAAIDEFGEAYPHYTIDWQTEPQAYGQKVLTQIAAGTPPDTMYAGSGDFFSWVIQGVLLDITPYVMDHAGFSNPEYWTHYEEELKRCTWEGQWYGLGSCWVCPHLYTNLDVFEAAGIDPPSNNPEEAWTWDEFLTVAKALTLDSNGRHPDDAGFDADNIEQHGVQWPTWFIPLHAAIGSNGGRYTAPAPDGRFQFDSPETMQAVQMVADLVNVHHVAPHGAFFSEIGMNNLEALGSGRLAMIADGSWNLLRIQPLEFNYGTGVLPYMQTRYTDIQAHNQVMAAGGKQPDATWEFVAFLSGDFYQKTMCQGGLWLPTHTSLATPEGVASWLNADVHPEGYEMIALDYVNQYGHTMYMGPGFWEANGIVSSALDTVWIGEAQAVDALPAAVAEANQVIEDWRNRS</sequence>
<evidence type="ECO:0000256" key="2">
    <source>
        <dbReference type="ARBA" id="ARBA00008520"/>
    </source>
</evidence>
<dbReference type="GO" id="GO:0030313">
    <property type="term" value="C:cell envelope"/>
    <property type="evidence" value="ECO:0007669"/>
    <property type="project" value="UniProtKB-SubCell"/>
</dbReference>
<keyword evidence="3" id="KW-0813">Transport</keyword>
<protein>
    <submittedName>
        <fullName evidence="6">Sugar ABC transporter substrate-binding protein</fullName>
    </submittedName>
</protein>
<dbReference type="EMBL" id="VXPY01000018">
    <property type="protein sequence ID" value="MYD89394.1"/>
    <property type="molecule type" value="Genomic_DNA"/>
</dbReference>
<comment type="similarity">
    <text evidence="2">Belongs to the bacterial solute-binding protein 1 family.</text>
</comment>
<dbReference type="PROSITE" id="PS51318">
    <property type="entry name" value="TAT"/>
    <property type="match status" value="1"/>
</dbReference>
<name>A0A6B1DSM9_9CHLR</name>
<dbReference type="CDD" id="cd13585">
    <property type="entry name" value="PBP2_TMBP_like"/>
    <property type="match status" value="1"/>
</dbReference>
<dbReference type="SUPFAM" id="SSF53850">
    <property type="entry name" value="Periplasmic binding protein-like II"/>
    <property type="match status" value="1"/>
</dbReference>